<feature type="domain" description="Hedgehog/Intein (Hint)" evidence="1">
    <location>
        <begin position="140"/>
        <end position="274"/>
    </location>
</feature>
<name>A0A918TFP3_9RHOB</name>
<evidence type="ECO:0000313" key="3">
    <source>
        <dbReference type="Proteomes" id="UP000638981"/>
    </source>
</evidence>
<dbReference type="InterPro" id="IPR028992">
    <property type="entry name" value="Hedgehog/Intein_dom"/>
</dbReference>
<reference evidence="2" key="1">
    <citation type="journal article" date="2014" name="Int. J. Syst. Evol. Microbiol.">
        <title>Complete genome sequence of Corynebacterium casei LMG S-19264T (=DSM 44701T), isolated from a smear-ripened cheese.</title>
        <authorList>
            <consortium name="US DOE Joint Genome Institute (JGI-PGF)"/>
            <person name="Walter F."/>
            <person name="Albersmeier A."/>
            <person name="Kalinowski J."/>
            <person name="Ruckert C."/>
        </authorList>
    </citation>
    <scope>NUCLEOTIDE SEQUENCE</scope>
    <source>
        <strain evidence="2">KCTC 23310</strain>
    </source>
</reference>
<proteinExistence type="predicted"/>
<comment type="caution">
    <text evidence="2">The sequence shown here is derived from an EMBL/GenBank/DDBJ whole genome shotgun (WGS) entry which is preliminary data.</text>
</comment>
<dbReference type="Pfam" id="PF13403">
    <property type="entry name" value="Hint_2"/>
    <property type="match status" value="1"/>
</dbReference>
<sequence length="317" mass="34890">MTEPLPPLQSCQVFLAEDIFVTQGVNAGDGLGLPHQICLGDQYEIDTASKPHTLTLRSGQNQPTVEKDSMLGVFGEPITILACYTLMDDEAYQLELLLLTVGGKLCALPLSPMTIATPYTLLRSEEAPATKRLSDALCLSFGRGTRILLASGDQRPIESLEPGDLVLTRDHGPQPLRWRGQTTTRAIGAFAPVIIAAETLGNAGDLIVSQQHRMFVYHREGRFDQAELLVQARHLVNGDTIFLREGGFVDYFALVFDAHEIIYAEGIPVESLLVTEATPSRLPPELQDRFPALRQSPHTGLEITAEAALRLRRRNRQ</sequence>
<dbReference type="EMBL" id="BMYJ01000001">
    <property type="protein sequence ID" value="GHC46020.1"/>
    <property type="molecule type" value="Genomic_DNA"/>
</dbReference>
<keyword evidence="3" id="KW-1185">Reference proteome</keyword>
<evidence type="ECO:0000259" key="1">
    <source>
        <dbReference type="Pfam" id="PF13403"/>
    </source>
</evidence>
<reference evidence="2" key="2">
    <citation type="submission" date="2020-09" db="EMBL/GenBank/DDBJ databases">
        <authorList>
            <person name="Sun Q."/>
            <person name="Kim S."/>
        </authorList>
    </citation>
    <scope>NUCLEOTIDE SEQUENCE</scope>
    <source>
        <strain evidence="2">KCTC 23310</strain>
    </source>
</reference>
<accession>A0A918TFP3</accession>
<gene>
    <name evidence="2" type="ORF">GCM10007315_04550</name>
</gene>
<evidence type="ECO:0000313" key="2">
    <source>
        <dbReference type="EMBL" id="GHC46020.1"/>
    </source>
</evidence>
<dbReference type="Proteomes" id="UP000638981">
    <property type="component" value="Unassembled WGS sequence"/>
</dbReference>
<dbReference type="Gene3D" id="2.170.16.10">
    <property type="entry name" value="Hedgehog/Intein (Hint) domain"/>
    <property type="match status" value="1"/>
</dbReference>
<dbReference type="AlphaFoldDB" id="A0A918TFP3"/>
<dbReference type="SUPFAM" id="SSF51294">
    <property type="entry name" value="Hedgehog/intein (Hint) domain"/>
    <property type="match status" value="1"/>
</dbReference>
<dbReference type="InterPro" id="IPR036844">
    <property type="entry name" value="Hint_dom_sf"/>
</dbReference>
<protein>
    <recommendedName>
        <fullName evidence="1">Hedgehog/Intein (Hint) domain-containing protein</fullName>
    </recommendedName>
</protein>
<organism evidence="2 3">
    <name type="scientific">Neogemmobacter tilapiae</name>
    <dbReference type="NCBI Taxonomy" id="875041"/>
    <lineage>
        <taxon>Bacteria</taxon>
        <taxon>Pseudomonadati</taxon>
        <taxon>Pseudomonadota</taxon>
        <taxon>Alphaproteobacteria</taxon>
        <taxon>Rhodobacterales</taxon>
        <taxon>Paracoccaceae</taxon>
        <taxon>Neogemmobacter</taxon>
    </lineage>
</organism>